<dbReference type="PANTHER" id="PTHR12202:SF0">
    <property type="entry name" value="ESF1 HOMOLOG"/>
    <property type="match status" value="1"/>
</dbReference>
<evidence type="ECO:0000256" key="2">
    <source>
        <dbReference type="ARBA" id="ARBA00009087"/>
    </source>
</evidence>
<dbReference type="Pfam" id="PF25121">
    <property type="entry name" value="RRM_ESF1"/>
    <property type="match status" value="1"/>
</dbReference>
<feature type="compositionally biased region" description="Basic and acidic residues" evidence="5">
    <location>
        <begin position="562"/>
        <end position="577"/>
    </location>
</feature>
<feature type="compositionally biased region" description="Basic residues" evidence="5">
    <location>
        <begin position="642"/>
        <end position="656"/>
    </location>
</feature>
<feature type="domain" description="NUC153" evidence="6">
    <location>
        <begin position="803"/>
        <end position="827"/>
    </location>
</feature>
<feature type="compositionally biased region" description="Basic and acidic residues" evidence="5">
    <location>
        <begin position="219"/>
        <end position="230"/>
    </location>
</feature>
<feature type="compositionally biased region" description="Basic and acidic residues" evidence="5">
    <location>
        <begin position="50"/>
        <end position="64"/>
    </location>
</feature>
<feature type="domain" description="ESF1 RRM" evidence="7">
    <location>
        <begin position="348"/>
        <end position="486"/>
    </location>
</feature>
<feature type="compositionally biased region" description="Acidic residues" evidence="5">
    <location>
        <begin position="140"/>
        <end position="154"/>
    </location>
</feature>
<dbReference type="PANTHER" id="PTHR12202">
    <property type="entry name" value="ESF1 HOMOLOG"/>
    <property type="match status" value="1"/>
</dbReference>
<feature type="compositionally biased region" description="Basic residues" evidence="5">
    <location>
        <begin position="106"/>
        <end position="118"/>
    </location>
</feature>
<feature type="region of interest" description="Disordered" evidence="5">
    <location>
        <begin position="50"/>
        <end position="348"/>
    </location>
</feature>
<comment type="subcellular location">
    <subcellularLocation>
        <location evidence="1">Nucleus</location>
        <location evidence="1">Nucleolus</location>
    </subcellularLocation>
</comment>
<evidence type="ECO:0000256" key="4">
    <source>
        <dbReference type="ARBA" id="ARBA00023242"/>
    </source>
</evidence>
<proteinExistence type="inferred from homology"/>
<feature type="compositionally biased region" description="Acidic residues" evidence="5">
    <location>
        <begin position="295"/>
        <end position="315"/>
    </location>
</feature>
<feature type="compositionally biased region" description="Acidic residues" evidence="5">
    <location>
        <begin position="545"/>
        <end position="557"/>
    </location>
</feature>
<feature type="compositionally biased region" description="Acidic residues" evidence="5">
    <location>
        <begin position="252"/>
        <end position="277"/>
    </location>
</feature>
<evidence type="ECO:0000313" key="8">
    <source>
        <dbReference type="EMBL" id="KAG0586646.1"/>
    </source>
</evidence>
<feature type="compositionally biased region" description="Basic and acidic residues" evidence="5">
    <location>
        <begin position="716"/>
        <end position="745"/>
    </location>
</feature>
<gene>
    <name evidence="8" type="ORF">KC19_2G106200</name>
</gene>
<sequence>MKKDKEVSGGPAPAAISDPRFARVHMDPRFMRMPKNKTKVSIDKRFSHMFSDKNFSDPLGADKRGRAKKKKEKHMLQRYYKVGEGEEEAEVGDGEGSDEETETKLKGKGVGKKVGQKVKGKELARPKFPGPVAPSKLALEESDDEESDGDDGSVEEIQLKSKLKGKAERKLAAAGAKGKKLGEKAKGKEIVRPKALKPAVEESDEEESDEEDDSDDEVQEKLKLKGKDVGKQPAKVKGKELHRTKQSAPVVEESDEEDDSEEEIDLNSDESEEELEQDAGRKGKNRNALIAQQDGDSEEEDDEDEDASSESDEESSSSSSSSSDSEPEEEMDDPRDEEQVPTASGAETRRIAMMNMDWEHVKAVDLLMLMRSFQPKGGHVQSVTIYPSEFGIEQMKKEEVHGPSMIFEDEEDDEDEDKEVNMEKLRAYEKNKLKYYYAVVECDSKETANHLYTQCDGMEFERTSNTLDLRFIPDDMTFAREPREVAKEVQDGYKAPEFETRALQHSTVKLTWDDDEPTRVKALRKKFNADELNEMDFRAYLASESSEEELDDDEDESPSSPERGDASKDVNAEGAKSKKDKYRSLLLGDSAETELPGQRKKKGDVDMEVTFHTGLSELSEKLMQKKEAKKRGDETVWEAYLRKKKEKKAQKKRSKNAKGSDDDYSSEEDVASPRTGQGEADPFFTHDDTGFDDPFFADAGEFPDESKAAAKKKSKEKQSKDNERLKKREEKEQQKKEEEKSKAELELLLMDDEGVQGAARGFNLKSKKDKKKKEKGKKKKGGKDKDDDDQEEEDKLATADLTDPRFAPLFSNHHYAIDPTNPQFRKSAAQLKILAESQRRRAQKSEGGGDLAVASVASDGLNSEGGDAANEGSQDRKRKAELSSLVRSLKRKAGKK</sequence>
<dbReference type="GO" id="GO:0003723">
    <property type="term" value="F:RNA binding"/>
    <property type="evidence" value="ECO:0007669"/>
    <property type="project" value="TreeGrafter"/>
</dbReference>
<evidence type="ECO:0000259" key="7">
    <source>
        <dbReference type="Pfam" id="PF25121"/>
    </source>
</evidence>
<feature type="region of interest" description="Disordered" evidence="5">
    <location>
        <begin position="543"/>
        <end position="805"/>
    </location>
</feature>
<keyword evidence="3" id="KW-0175">Coiled coil</keyword>
<feature type="region of interest" description="Disordered" evidence="5">
    <location>
        <begin position="828"/>
        <end position="896"/>
    </location>
</feature>
<dbReference type="AlphaFoldDB" id="A0A8T0IUZ9"/>
<name>A0A8T0IUZ9_CERPU</name>
<evidence type="ECO:0000256" key="1">
    <source>
        <dbReference type="ARBA" id="ARBA00004604"/>
    </source>
</evidence>
<comment type="caution">
    <text evidence="8">The sequence shown here is derived from an EMBL/GenBank/DDBJ whole genome shotgun (WGS) entry which is preliminary data.</text>
</comment>
<dbReference type="InterPro" id="IPR012580">
    <property type="entry name" value="NUC153"/>
</dbReference>
<dbReference type="Proteomes" id="UP000822688">
    <property type="component" value="Chromosome 2"/>
</dbReference>
<protein>
    <recommendedName>
        <fullName evidence="10">NUC153 domain-containing protein</fullName>
    </recommendedName>
</protein>
<dbReference type="InterPro" id="IPR039754">
    <property type="entry name" value="Esf1"/>
</dbReference>
<evidence type="ECO:0000313" key="9">
    <source>
        <dbReference type="Proteomes" id="UP000822688"/>
    </source>
</evidence>
<feature type="compositionally biased region" description="Basic and acidic residues" evidence="5">
    <location>
        <begin position="180"/>
        <end position="192"/>
    </location>
</feature>
<feature type="region of interest" description="Disordered" evidence="5">
    <location>
        <begin position="1"/>
        <end position="21"/>
    </location>
</feature>
<keyword evidence="4" id="KW-0539">Nucleus</keyword>
<evidence type="ECO:0000256" key="5">
    <source>
        <dbReference type="SAM" id="MobiDB-lite"/>
    </source>
</evidence>
<dbReference type="EMBL" id="CM026422">
    <property type="protein sequence ID" value="KAG0586646.1"/>
    <property type="molecule type" value="Genomic_DNA"/>
</dbReference>
<evidence type="ECO:0000256" key="3">
    <source>
        <dbReference type="ARBA" id="ARBA00023054"/>
    </source>
</evidence>
<accession>A0A8T0IUZ9</accession>
<comment type="similarity">
    <text evidence="2">Belongs to the ESF1 family.</text>
</comment>
<feature type="compositionally biased region" description="Acidic residues" evidence="5">
    <location>
        <begin position="325"/>
        <end position="336"/>
    </location>
</feature>
<dbReference type="GO" id="GO:0006364">
    <property type="term" value="P:rRNA processing"/>
    <property type="evidence" value="ECO:0007669"/>
    <property type="project" value="InterPro"/>
</dbReference>
<reference evidence="8" key="1">
    <citation type="submission" date="2020-06" db="EMBL/GenBank/DDBJ databases">
        <title>WGS assembly of Ceratodon purpureus strain R40.</title>
        <authorList>
            <person name="Carey S.B."/>
            <person name="Jenkins J."/>
            <person name="Shu S."/>
            <person name="Lovell J.T."/>
            <person name="Sreedasyam A."/>
            <person name="Maumus F."/>
            <person name="Tiley G.P."/>
            <person name="Fernandez-Pozo N."/>
            <person name="Barry K."/>
            <person name="Chen C."/>
            <person name="Wang M."/>
            <person name="Lipzen A."/>
            <person name="Daum C."/>
            <person name="Saski C.A."/>
            <person name="Payton A.C."/>
            <person name="Mcbreen J.C."/>
            <person name="Conrad R.E."/>
            <person name="Kollar L.M."/>
            <person name="Olsson S."/>
            <person name="Huttunen S."/>
            <person name="Landis J.B."/>
            <person name="Wickett N.J."/>
            <person name="Johnson M.G."/>
            <person name="Rensing S.A."/>
            <person name="Grimwood J."/>
            <person name="Schmutz J."/>
            <person name="Mcdaniel S.F."/>
        </authorList>
    </citation>
    <scope>NUCLEOTIDE SEQUENCE</scope>
    <source>
        <strain evidence="8">R40</strain>
    </source>
</reference>
<dbReference type="InterPro" id="IPR056750">
    <property type="entry name" value="RRM_ESF1"/>
</dbReference>
<feature type="compositionally biased region" description="Basic residues" evidence="5">
    <location>
        <begin position="765"/>
        <end position="782"/>
    </location>
</feature>
<keyword evidence="9" id="KW-1185">Reference proteome</keyword>
<dbReference type="Pfam" id="PF08159">
    <property type="entry name" value="NUC153"/>
    <property type="match status" value="1"/>
</dbReference>
<evidence type="ECO:0000259" key="6">
    <source>
        <dbReference type="Pfam" id="PF08159"/>
    </source>
</evidence>
<evidence type="ECO:0008006" key="10">
    <source>
        <dbReference type="Google" id="ProtNLM"/>
    </source>
</evidence>
<feature type="compositionally biased region" description="Acidic residues" evidence="5">
    <location>
        <begin position="201"/>
        <end position="218"/>
    </location>
</feature>
<feature type="compositionally biased region" description="Basic and acidic residues" evidence="5">
    <location>
        <begin position="618"/>
        <end position="634"/>
    </location>
</feature>
<organism evidence="8 9">
    <name type="scientific">Ceratodon purpureus</name>
    <name type="common">Fire moss</name>
    <name type="synonym">Dicranum purpureum</name>
    <dbReference type="NCBI Taxonomy" id="3225"/>
    <lineage>
        <taxon>Eukaryota</taxon>
        <taxon>Viridiplantae</taxon>
        <taxon>Streptophyta</taxon>
        <taxon>Embryophyta</taxon>
        <taxon>Bryophyta</taxon>
        <taxon>Bryophytina</taxon>
        <taxon>Bryopsida</taxon>
        <taxon>Dicranidae</taxon>
        <taxon>Pseudoditrichales</taxon>
        <taxon>Ditrichaceae</taxon>
        <taxon>Ceratodon</taxon>
    </lineage>
</organism>
<dbReference type="GO" id="GO:0005730">
    <property type="term" value="C:nucleolus"/>
    <property type="evidence" value="ECO:0007669"/>
    <property type="project" value="UniProtKB-SubCell"/>
</dbReference>
<feature type="compositionally biased region" description="Acidic residues" evidence="5">
    <location>
        <begin position="85"/>
        <end position="101"/>
    </location>
</feature>